<dbReference type="EMBL" id="OU893337">
    <property type="protein sequence ID" value="CAG9794472.1"/>
    <property type="molecule type" value="Genomic_DNA"/>
</dbReference>
<evidence type="ECO:0000313" key="3">
    <source>
        <dbReference type="Proteomes" id="UP001153714"/>
    </source>
</evidence>
<protein>
    <submittedName>
        <fullName evidence="2">Uncharacterized protein</fullName>
    </submittedName>
</protein>
<reference evidence="2" key="1">
    <citation type="submission" date="2021-12" db="EMBL/GenBank/DDBJ databases">
        <authorList>
            <person name="King R."/>
        </authorList>
    </citation>
    <scope>NUCLEOTIDE SEQUENCE</scope>
</reference>
<accession>A0A9N9RE20</accession>
<feature type="compositionally biased region" description="Basic and acidic residues" evidence="1">
    <location>
        <begin position="220"/>
        <end position="264"/>
    </location>
</feature>
<feature type="compositionally biased region" description="Basic and acidic residues" evidence="1">
    <location>
        <begin position="304"/>
        <end position="313"/>
    </location>
</feature>
<feature type="region of interest" description="Disordered" evidence="1">
    <location>
        <begin position="119"/>
        <end position="160"/>
    </location>
</feature>
<keyword evidence="3" id="KW-1185">Reference proteome</keyword>
<feature type="compositionally biased region" description="Basic residues" evidence="1">
    <location>
        <begin position="195"/>
        <end position="210"/>
    </location>
</feature>
<gene>
    <name evidence="2" type="ORF">DIATSA_LOCUS11847</name>
</gene>
<proteinExistence type="predicted"/>
<feature type="region of interest" description="Disordered" evidence="1">
    <location>
        <begin position="292"/>
        <end position="316"/>
    </location>
</feature>
<name>A0A9N9RE20_9NEOP</name>
<feature type="compositionally biased region" description="Basic and acidic residues" evidence="1">
    <location>
        <begin position="409"/>
        <end position="432"/>
    </location>
</feature>
<dbReference type="AlphaFoldDB" id="A0A9N9RE20"/>
<feature type="region of interest" description="Disordered" evidence="1">
    <location>
        <begin position="180"/>
        <end position="280"/>
    </location>
</feature>
<sequence>MFFMTPGVKPVIPPTTMPVTMMNPAVAPIVSTVAQVPAEIAPPVNLPVKQWLGPPVNKAGCIVPVSGALASARRDPRLARLVAAPTTPVAPQPIAPNVFDIKPLGRVTKRKNFITIEVSPDAPPVLHPRDPRRRDPRLNKRDDRQWRPPQQRPERQPESYSILERLLEVKSIAKLPPIPKIQREREPDEEQAVVLKKKKDTRDERKKKKVKDSGSNSSSPEKKARSLKHSEAKEKEVPKDTKDKQKETPKEQRDKRRRERRLETEPEAPAPVPEEDVFKELKNYRKDRCYMCRNRGKSGSPERPAADANKEAEASSVNDVVVENKDIDFRVLHRAVAETKAAPVAQKRSSTELLDGKPKKSKIDKLDVLFGNEDVDLRQLPQVEELTAPPPPSLDLTYTEAIPAEDDKETSPETSTKKDWQDVKEKDEDNRKTPLKLDLVRAKLLRNINVNDLFAKLVATGIVQVPNEPKKKEKAEQKTEDVMKPKPKEDKNIIHRADLLKPETLRV</sequence>
<feature type="region of interest" description="Disordered" evidence="1">
    <location>
        <begin position="467"/>
        <end position="492"/>
    </location>
</feature>
<feature type="region of interest" description="Disordered" evidence="1">
    <location>
        <begin position="380"/>
        <end position="433"/>
    </location>
</feature>
<organism evidence="2 3">
    <name type="scientific">Diatraea saccharalis</name>
    <name type="common">sugarcane borer</name>
    <dbReference type="NCBI Taxonomy" id="40085"/>
    <lineage>
        <taxon>Eukaryota</taxon>
        <taxon>Metazoa</taxon>
        <taxon>Ecdysozoa</taxon>
        <taxon>Arthropoda</taxon>
        <taxon>Hexapoda</taxon>
        <taxon>Insecta</taxon>
        <taxon>Pterygota</taxon>
        <taxon>Neoptera</taxon>
        <taxon>Endopterygota</taxon>
        <taxon>Lepidoptera</taxon>
        <taxon>Glossata</taxon>
        <taxon>Ditrysia</taxon>
        <taxon>Pyraloidea</taxon>
        <taxon>Crambidae</taxon>
        <taxon>Crambinae</taxon>
        <taxon>Diatraea</taxon>
    </lineage>
</organism>
<feature type="compositionally biased region" description="Basic and acidic residues" evidence="1">
    <location>
        <begin position="468"/>
        <end position="492"/>
    </location>
</feature>
<evidence type="ECO:0000256" key="1">
    <source>
        <dbReference type="SAM" id="MobiDB-lite"/>
    </source>
</evidence>
<reference evidence="2" key="2">
    <citation type="submission" date="2022-10" db="EMBL/GenBank/DDBJ databases">
        <authorList>
            <consortium name="ENA_rothamsted_submissions"/>
            <consortium name="culmorum"/>
            <person name="King R."/>
        </authorList>
    </citation>
    <scope>NUCLEOTIDE SEQUENCE</scope>
</reference>
<dbReference type="OrthoDB" id="10671070at2759"/>
<dbReference type="Proteomes" id="UP001153714">
    <property type="component" value="Chromosome 6"/>
</dbReference>
<evidence type="ECO:0000313" key="2">
    <source>
        <dbReference type="EMBL" id="CAG9794472.1"/>
    </source>
</evidence>
<feature type="compositionally biased region" description="Basic and acidic residues" evidence="1">
    <location>
        <begin position="127"/>
        <end position="157"/>
    </location>
</feature>